<feature type="compositionally biased region" description="Gly residues" evidence="16">
    <location>
        <begin position="112"/>
        <end position="121"/>
    </location>
</feature>
<dbReference type="HAMAP" id="MF_00204">
    <property type="entry name" value="UvrB"/>
    <property type="match status" value="1"/>
</dbReference>
<dbReference type="NCBIfam" id="NF003673">
    <property type="entry name" value="PRK05298.1"/>
    <property type="match status" value="1"/>
</dbReference>
<dbReference type="PROSITE" id="PS51192">
    <property type="entry name" value="HELICASE_ATP_BIND_1"/>
    <property type="match status" value="1"/>
</dbReference>
<protein>
    <recommendedName>
        <fullName evidence="12 13">UvrABC system protein B</fullName>
        <shortName evidence="13">Protein UvrB</shortName>
    </recommendedName>
    <alternativeName>
        <fullName evidence="13">Excinuclease ABC subunit B</fullName>
    </alternativeName>
</protein>
<dbReference type="Gene3D" id="4.10.860.10">
    <property type="entry name" value="UVR domain"/>
    <property type="match status" value="1"/>
</dbReference>
<dbReference type="InterPro" id="IPR024759">
    <property type="entry name" value="UvrB_YAD/RRR_dom"/>
</dbReference>
<gene>
    <name evidence="13" type="primary">uvrB</name>
    <name evidence="20" type="ORF">GGD55_001554</name>
</gene>
<dbReference type="PANTHER" id="PTHR24029">
    <property type="entry name" value="UVRABC SYSTEM PROTEIN B"/>
    <property type="match status" value="1"/>
</dbReference>
<dbReference type="InterPro" id="IPR001943">
    <property type="entry name" value="UVR_dom"/>
</dbReference>
<comment type="function">
    <text evidence="13">The UvrABC repair system catalyzes the recognition and processing of DNA lesions. A damage recognition complex composed of 2 UvrA and 2 UvrB subunits scans DNA for abnormalities. Upon binding of the UvrA(2)B(2) complex to a putative damaged site, the DNA wraps around one UvrB monomer. DNA wrap is dependent on ATP binding by UvrB and probably causes local melting of the DNA helix, facilitating insertion of UvrB beta-hairpin between the DNA strands. Then UvrB probes one DNA strand for the presence of a lesion. If a lesion is found the UvrA subunits dissociate and the UvrB-DNA preincision complex is formed. This complex is subsequently bound by UvrC and the second UvrB is released. If no lesion is found, the DNA wraps around the other UvrB subunit that will check the other stand for damage.</text>
</comment>
<evidence type="ECO:0000256" key="16">
    <source>
        <dbReference type="SAM" id="MobiDB-lite"/>
    </source>
</evidence>
<evidence type="ECO:0000256" key="13">
    <source>
        <dbReference type="HAMAP-Rule" id="MF_00204"/>
    </source>
</evidence>
<evidence type="ECO:0000256" key="12">
    <source>
        <dbReference type="ARBA" id="ARBA00029504"/>
    </source>
</evidence>
<dbReference type="SUPFAM" id="SSF52540">
    <property type="entry name" value="P-loop containing nucleoside triphosphate hydrolases"/>
    <property type="match status" value="2"/>
</dbReference>
<keyword evidence="9 13" id="KW-0234">DNA repair</keyword>
<dbReference type="GO" id="GO:0006289">
    <property type="term" value="P:nucleotide-excision repair"/>
    <property type="evidence" value="ECO:0007669"/>
    <property type="project" value="UniProtKB-UniRule"/>
</dbReference>
<keyword evidence="7 13" id="KW-0067">ATP-binding</keyword>
<dbReference type="GO" id="GO:0009380">
    <property type="term" value="C:excinuclease repair complex"/>
    <property type="evidence" value="ECO:0007669"/>
    <property type="project" value="InterPro"/>
</dbReference>
<evidence type="ECO:0000256" key="9">
    <source>
        <dbReference type="ARBA" id="ARBA00023204"/>
    </source>
</evidence>
<dbReference type="InterPro" id="IPR036876">
    <property type="entry name" value="UVR_dom_sf"/>
</dbReference>
<dbReference type="GO" id="GO:0009381">
    <property type="term" value="F:excinuclease ABC activity"/>
    <property type="evidence" value="ECO:0007669"/>
    <property type="project" value="UniProtKB-UniRule"/>
</dbReference>
<evidence type="ECO:0000256" key="7">
    <source>
        <dbReference type="ARBA" id="ARBA00022840"/>
    </source>
</evidence>
<dbReference type="EMBL" id="JACHBK010000003">
    <property type="protein sequence ID" value="MBB5534871.1"/>
    <property type="molecule type" value="Genomic_DNA"/>
</dbReference>
<dbReference type="RefSeq" id="WP_018324559.1">
    <property type="nucleotide sequence ID" value="NZ_JACHBK010000003.1"/>
</dbReference>
<dbReference type="CDD" id="cd18790">
    <property type="entry name" value="SF2_C_UvrB"/>
    <property type="match status" value="1"/>
</dbReference>
<evidence type="ECO:0000256" key="14">
    <source>
        <dbReference type="RuleBase" id="RU003587"/>
    </source>
</evidence>
<dbReference type="InterPro" id="IPR041471">
    <property type="entry name" value="UvrB_inter"/>
</dbReference>
<comment type="subunit">
    <text evidence="11 13 14">Forms a heterotetramer with UvrA during the search for lesions. Interacts with UvrC in an incision complex.</text>
</comment>
<evidence type="ECO:0000256" key="6">
    <source>
        <dbReference type="ARBA" id="ARBA00022769"/>
    </source>
</evidence>
<comment type="caution">
    <text evidence="20">The sequence shown here is derived from an EMBL/GenBank/DDBJ whole genome shotgun (WGS) entry which is preliminary data.</text>
</comment>
<dbReference type="NCBIfam" id="TIGR00631">
    <property type="entry name" value="uvrb"/>
    <property type="match status" value="1"/>
</dbReference>
<dbReference type="GO" id="GO:0016887">
    <property type="term" value="F:ATP hydrolysis activity"/>
    <property type="evidence" value="ECO:0007669"/>
    <property type="project" value="InterPro"/>
</dbReference>
<proteinExistence type="inferred from homology"/>
<dbReference type="InterPro" id="IPR004807">
    <property type="entry name" value="UvrB"/>
</dbReference>
<evidence type="ECO:0000256" key="10">
    <source>
        <dbReference type="ARBA" id="ARBA00023236"/>
    </source>
</evidence>
<dbReference type="Pfam" id="PF02151">
    <property type="entry name" value="UVR"/>
    <property type="match status" value="1"/>
</dbReference>
<evidence type="ECO:0000259" key="19">
    <source>
        <dbReference type="PROSITE" id="PS51194"/>
    </source>
</evidence>
<dbReference type="SMART" id="SM00487">
    <property type="entry name" value="DEXDc"/>
    <property type="match status" value="1"/>
</dbReference>
<name>A0A7W8U8N3_9HYPH</name>
<evidence type="ECO:0000256" key="2">
    <source>
        <dbReference type="ARBA" id="ARBA00008533"/>
    </source>
</evidence>
<feature type="region of interest" description="Disordered" evidence="16">
    <location>
        <begin position="1"/>
        <end position="33"/>
    </location>
</feature>
<feature type="region of interest" description="Disordered" evidence="16">
    <location>
        <begin position="858"/>
        <end position="1079"/>
    </location>
</feature>
<comment type="similarity">
    <text evidence="2 13 14">Belongs to the UvrB family.</text>
</comment>
<feature type="binding site" evidence="13">
    <location>
        <begin position="222"/>
        <end position="229"/>
    </location>
    <ligand>
        <name>ATP</name>
        <dbReference type="ChEBI" id="CHEBI:30616"/>
    </ligand>
</feature>
<evidence type="ECO:0000259" key="17">
    <source>
        <dbReference type="PROSITE" id="PS50151"/>
    </source>
</evidence>
<dbReference type="InterPro" id="IPR001650">
    <property type="entry name" value="Helicase_C-like"/>
</dbReference>
<evidence type="ECO:0000313" key="21">
    <source>
        <dbReference type="Proteomes" id="UP000585507"/>
    </source>
</evidence>
<feature type="compositionally biased region" description="Basic and acidic residues" evidence="16">
    <location>
        <begin position="47"/>
        <end position="56"/>
    </location>
</feature>
<evidence type="ECO:0000256" key="1">
    <source>
        <dbReference type="ARBA" id="ARBA00004496"/>
    </source>
</evidence>
<comment type="subcellular location">
    <subcellularLocation>
        <location evidence="1 13 14">Cytoplasm</location>
    </subcellularLocation>
</comment>
<evidence type="ECO:0000256" key="3">
    <source>
        <dbReference type="ARBA" id="ARBA00022490"/>
    </source>
</evidence>
<dbReference type="Proteomes" id="UP000585507">
    <property type="component" value="Unassembled WGS sequence"/>
</dbReference>
<dbReference type="InterPro" id="IPR006935">
    <property type="entry name" value="Helicase/UvrB_N"/>
</dbReference>
<keyword evidence="15" id="KW-0175">Coiled coil</keyword>
<evidence type="ECO:0000256" key="11">
    <source>
        <dbReference type="ARBA" id="ARBA00026033"/>
    </source>
</evidence>
<dbReference type="Pfam" id="PF12344">
    <property type="entry name" value="UvrB"/>
    <property type="match status" value="1"/>
</dbReference>
<dbReference type="InterPro" id="IPR014001">
    <property type="entry name" value="Helicase_ATP-bd"/>
</dbReference>
<dbReference type="PROSITE" id="PS50151">
    <property type="entry name" value="UVR"/>
    <property type="match status" value="1"/>
</dbReference>
<evidence type="ECO:0000313" key="20">
    <source>
        <dbReference type="EMBL" id="MBB5534871.1"/>
    </source>
</evidence>
<evidence type="ECO:0000259" key="18">
    <source>
        <dbReference type="PROSITE" id="PS51192"/>
    </source>
</evidence>
<evidence type="ECO:0000256" key="5">
    <source>
        <dbReference type="ARBA" id="ARBA00022763"/>
    </source>
</evidence>
<keyword evidence="21" id="KW-1185">Reference proteome</keyword>
<feature type="domain" description="Helicase ATP-binding" evidence="18">
    <location>
        <begin position="209"/>
        <end position="362"/>
    </location>
</feature>
<dbReference type="InterPro" id="IPR027417">
    <property type="entry name" value="P-loop_NTPase"/>
</dbReference>
<dbReference type="GO" id="GO:0003677">
    <property type="term" value="F:DNA binding"/>
    <property type="evidence" value="ECO:0007669"/>
    <property type="project" value="UniProtKB-UniRule"/>
</dbReference>
<feature type="region of interest" description="Disordered" evidence="16">
    <location>
        <begin position="47"/>
        <end position="93"/>
    </location>
</feature>
<dbReference type="PANTHER" id="PTHR24029:SF0">
    <property type="entry name" value="UVRABC SYSTEM PROTEIN B"/>
    <property type="match status" value="1"/>
</dbReference>
<feature type="compositionally biased region" description="Low complexity" evidence="16">
    <location>
        <begin position="1016"/>
        <end position="1034"/>
    </location>
</feature>
<keyword evidence="3 13" id="KW-0963">Cytoplasm</keyword>
<dbReference type="PROSITE" id="PS51194">
    <property type="entry name" value="HELICASE_CTER"/>
    <property type="match status" value="1"/>
</dbReference>
<evidence type="ECO:0000256" key="8">
    <source>
        <dbReference type="ARBA" id="ARBA00022881"/>
    </source>
</evidence>
<dbReference type="GO" id="GO:0009432">
    <property type="term" value="P:SOS response"/>
    <property type="evidence" value="ECO:0007669"/>
    <property type="project" value="UniProtKB-UniRule"/>
</dbReference>
<dbReference type="GO" id="GO:0005737">
    <property type="term" value="C:cytoplasm"/>
    <property type="evidence" value="ECO:0007669"/>
    <property type="project" value="UniProtKB-SubCell"/>
</dbReference>
<feature type="compositionally biased region" description="Low complexity" evidence="16">
    <location>
        <begin position="865"/>
        <end position="880"/>
    </location>
</feature>
<comment type="domain">
    <text evidence="13">The beta-hairpin motif is involved in DNA binding.</text>
</comment>
<feature type="region of interest" description="Disordered" evidence="16">
    <location>
        <begin position="107"/>
        <end position="145"/>
    </location>
</feature>
<accession>A0A7W8U8N3</accession>
<dbReference type="Pfam" id="PF17757">
    <property type="entry name" value="UvrB_inter"/>
    <property type="match status" value="1"/>
</dbReference>
<evidence type="ECO:0000256" key="4">
    <source>
        <dbReference type="ARBA" id="ARBA00022741"/>
    </source>
</evidence>
<dbReference type="CDD" id="cd17916">
    <property type="entry name" value="DEXHc_UvrB"/>
    <property type="match status" value="1"/>
</dbReference>
<organism evidence="20 21">
    <name type="scientific">Rhizobium giardinii</name>
    <dbReference type="NCBI Taxonomy" id="56731"/>
    <lineage>
        <taxon>Bacteria</taxon>
        <taxon>Pseudomonadati</taxon>
        <taxon>Pseudomonadota</taxon>
        <taxon>Alphaproteobacteria</taxon>
        <taxon>Hyphomicrobiales</taxon>
        <taxon>Rhizobiaceae</taxon>
        <taxon>Rhizobium/Agrobacterium group</taxon>
        <taxon>Rhizobium</taxon>
    </lineage>
</organism>
<dbReference type="SMART" id="SM00490">
    <property type="entry name" value="HELICc"/>
    <property type="match status" value="1"/>
</dbReference>
<keyword evidence="4 13" id="KW-0547">Nucleotide-binding</keyword>
<keyword evidence="6 13" id="KW-0228">DNA excision</keyword>
<keyword evidence="5 13" id="KW-0227">DNA damage</keyword>
<dbReference type="AlphaFoldDB" id="A0A7W8U8N3"/>
<dbReference type="Pfam" id="PF04851">
    <property type="entry name" value="ResIII"/>
    <property type="match status" value="1"/>
</dbReference>
<evidence type="ECO:0000256" key="15">
    <source>
        <dbReference type="SAM" id="Coils"/>
    </source>
</evidence>
<sequence>MSKAPKKSPRPDPGGFEEAPQASFEGTPLSSNVSDWAEELQRMAEAETIETRHDVASKAGKHRKKVEIAASKSARGTSMGGTSDPKTRAAAGLNPVAGLDISLEEAQRLGLGRQGTSGGKRSGQASAAGRPAPRAEGDEPVSAENGVTATVEALSKLIESGNPLFKDGKLWTPHRPARPEKSEGGLRIVMKSDYEPAGDQPTAIRDLVEGLENGDRTQVLLGVTGSGKTFTMAKVIEATQRPAVILAPNKTLAAQLYSEFKNFFPDNAVEYFVSYYDYYQPEAYVPRSDTFIEKESSINEQIDRMRHSATRSLIERDDVIIVASVSCIYGIGSVETYTAMTFQMTVGDRLDQRQLLADLVAQQYKRRDMDFQRGSFRVRGDTIEIFPAHLEDAAWRISMFGDEIDAITEFDPLTGQKTDDLKSVKIYANSHYVTPRPTLNQAIKSIKEELKLRLAELEKGGRLLEAQRLEQRTRYDIEMLEATGSCAGIENYSRYLTGRQPGEPPPTLFEYIPDNALLFIDESHVSVSQIGGMYRGDFRRKATLAEYGFRLPSCMDNRPLRFEEWDAMRPDTIAVSATPAAWELEQSGGVFAEQVIRPTGLIDPPVEVRSAKTQVDDVLGEIRETASAGYRTLVTVLTKRMAEDLTEYLHEQGVRVRYMHSDIDTLERIEIIRDLRLGAFDVLVGINLLREGLDIPECGFVAILDADKEGFLRSETSLVQTIGRAARNVDGKVILYADTITGSMQRAMEETSRRREKQMAYNEAHGITPESVKAKISDILDSVYERDHVRADIGIRGVKGGITELVGNNLAAHLEALEKQMRAAATDLDFETAARLRDEIKRLKAAELAVMDDPMARQEARAMEGSRTSPSSSGKRSATRGPGAASSAPISPLVGEMSGRTEGGAPSTAESAAIPPSDPSGHLPHKGGDQPGRSLFAKPSLDNMGPGTDMTRPARSPGAASTVDSRPPVGREGSSLFRKNTLDEMTVGRTEKPLNTRGKLPEKPVLPGQPEKRDLTSPASSSTSPASSSTPSSSGLTRGSSADDAKPFIRAKAGVGSYEDAGDVKRQKKTKGKTGRPGQ</sequence>
<dbReference type="Gene3D" id="6.10.140.240">
    <property type="match status" value="1"/>
</dbReference>
<feature type="short sequence motif" description="Beta-hairpin" evidence="13">
    <location>
        <begin position="275"/>
        <end position="298"/>
    </location>
</feature>
<feature type="compositionally biased region" description="Basic residues" evidence="16">
    <location>
        <begin position="1066"/>
        <end position="1079"/>
    </location>
</feature>
<feature type="compositionally biased region" description="Basic and acidic residues" evidence="16">
    <location>
        <begin position="989"/>
        <end position="1002"/>
    </location>
</feature>
<feature type="coiled-coil region" evidence="15">
    <location>
        <begin position="440"/>
        <end position="467"/>
    </location>
</feature>
<keyword evidence="10 13" id="KW-0742">SOS response</keyword>
<feature type="domain" description="UVR" evidence="17">
    <location>
        <begin position="811"/>
        <end position="846"/>
    </location>
</feature>
<dbReference type="SUPFAM" id="SSF46600">
    <property type="entry name" value="C-terminal UvrC-binding domain of UvrB"/>
    <property type="match status" value="1"/>
</dbReference>
<keyword evidence="8 13" id="KW-0267">Excision nuclease</keyword>
<reference evidence="20 21" key="1">
    <citation type="submission" date="2020-08" db="EMBL/GenBank/DDBJ databases">
        <title>Genomic Encyclopedia of Type Strains, Phase IV (KMG-V): Genome sequencing to study the core and pangenomes of soil and plant-associated prokaryotes.</title>
        <authorList>
            <person name="Whitman W."/>
        </authorList>
    </citation>
    <scope>NUCLEOTIDE SEQUENCE [LARGE SCALE GENOMIC DNA]</scope>
    <source>
        <strain evidence="20 21">SEMIA 4084</strain>
    </source>
</reference>
<dbReference type="Gene3D" id="3.40.50.300">
    <property type="entry name" value="P-loop containing nucleotide triphosphate hydrolases"/>
    <property type="match status" value="3"/>
</dbReference>
<feature type="domain" description="Helicase C-terminal" evidence="19">
    <location>
        <begin position="614"/>
        <end position="780"/>
    </location>
</feature>
<dbReference type="GO" id="GO:0005524">
    <property type="term" value="F:ATP binding"/>
    <property type="evidence" value="ECO:0007669"/>
    <property type="project" value="UniProtKB-UniRule"/>
</dbReference>
<dbReference type="Pfam" id="PF00271">
    <property type="entry name" value="Helicase_C"/>
    <property type="match status" value="1"/>
</dbReference>